<keyword evidence="2 4" id="KW-0378">Hydrolase</keyword>
<dbReference type="CDD" id="cd00009">
    <property type="entry name" value="AAA"/>
    <property type="match status" value="1"/>
</dbReference>
<dbReference type="GO" id="GO:0005524">
    <property type="term" value="F:ATP binding"/>
    <property type="evidence" value="ECO:0007669"/>
    <property type="project" value="InterPro"/>
</dbReference>
<dbReference type="GO" id="GO:0030163">
    <property type="term" value="P:protein catabolic process"/>
    <property type="evidence" value="ECO:0007669"/>
    <property type="project" value="InterPro"/>
</dbReference>
<feature type="active site" evidence="4">
    <location>
        <position position="592"/>
    </location>
</feature>
<dbReference type="PRINTS" id="PR00830">
    <property type="entry name" value="ENDOLAPTASE"/>
</dbReference>
<gene>
    <name evidence="7" type="ORF">DCCM_0682</name>
</gene>
<reference evidence="8" key="1">
    <citation type="submission" date="2018-02" db="EMBL/GenBank/DDBJ databases">
        <title>Genome sequence of Desulfocucumis palustris strain NAW-5.</title>
        <authorList>
            <person name="Watanabe M."/>
            <person name="Kojima H."/>
            <person name="Fukui M."/>
        </authorList>
    </citation>
    <scope>NUCLEOTIDE SEQUENCE [LARGE SCALE GENOMIC DNA]</scope>
    <source>
        <strain evidence="8">NAW-5</strain>
    </source>
</reference>
<dbReference type="SUPFAM" id="SSF54211">
    <property type="entry name" value="Ribosomal protein S5 domain 2-like"/>
    <property type="match status" value="1"/>
</dbReference>
<comment type="similarity">
    <text evidence="4">Belongs to the peptidase S16 family.</text>
</comment>
<accession>A0A2L2XE27</accession>
<protein>
    <recommendedName>
        <fullName evidence="4">endopeptidase La</fullName>
        <ecNumber evidence="4">3.4.21.53</ecNumber>
    </recommendedName>
</protein>
<evidence type="ECO:0000259" key="6">
    <source>
        <dbReference type="PROSITE" id="PS51786"/>
    </source>
</evidence>
<dbReference type="PROSITE" id="PS51786">
    <property type="entry name" value="LON_PROTEOLYTIC"/>
    <property type="match status" value="1"/>
</dbReference>
<dbReference type="PANTHER" id="PTHR10046">
    <property type="entry name" value="ATP DEPENDENT LON PROTEASE FAMILY MEMBER"/>
    <property type="match status" value="1"/>
</dbReference>
<dbReference type="GO" id="GO:0004176">
    <property type="term" value="F:ATP-dependent peptidase activity"/>
    <property type="evidence" value="ECO:0007669"/>
    <property type="project" value="UniProtKB-UniRule"/>
</dbReference>
<evidence type="ECO:0000259" key="5">
    <source>
        <dbReference type="PROSITE" id="PS50045"/>
    </source>
</evidence>
<dbReference type="InterPro" id="IPR003593">
    <property type="entry name" value="AAA+_ATPase"/>
</dbReference>
<keyword evidence="3 4" id="KW-0720">Serine protease</keyword>
<feature type="active site" evidence="4">
    <location>
        <position position="549"/>
    </location>
</feature>
<dbReference type="Gene3D" id="3.40.50.300">
    <property type="entry name" value="P-loop containing nucleotide triphosphate hydrolases"/>
    <property type="match status" value="2"/>
</dbReference>
<dbReference type="Pfam" id="PF05362">
    <property type="entry name" value="Lon_C"/>
    <property type="match status" value="1"/>
</dbReference>
<feature type="domain" description="Sigma-54 factor interaction" evidence="5">
    <location>
        <begin position="185"/>
        <end position="360"/>
    </location>
</feature>
<dbReference type="RefSeq" id="WP_104371011.1">
    <property type="nucleotide sequence ID" value="NZ_BFAV01000038.1"/>
</dbReference>
<comment type="catalytic activity">
    <reaction evidence="4">
        <text>Hydrolysis of proteins in presence of ATP.</text>
        <dbReference type="EC" id="3.4.21.53"/>
    </reaction>
</comment>
<dbReference type="InterPro" id="IPR002078">
    <property type="entry name" value="Sigma_54_int"/>
</dbReference>
<dbReference type="PROSITE" id="PS50045">
    <property type="entry name" value="SIGMA54_INTERACT_4"/>
    <property type="match status" value="1"/>
</dbReference>
<dbReference type="Pfam" id="PF00004">
    <property type="entry name" value="AAA"/>
    <property type="match status" value="1"/>
</dbReference>
<dbReference type="InterPro" id="IPR014721">
    <property type="entry name" value="Ribsml_uS5_D2-typ_fold_subgr"/>
</dbReference>
<dbReference type="InterPro" id="IPR027065">
    <property type="entry name" value="Lon_Prtase"/>
</dbReference>
<dbReference type="Proteomes" id="UP000239549">
    <property type="component" value="Unassembled WGS sequence"/>
</dbReference>
<dbReference type="NCBIfam" id="TIGR02903">
    <property type="entry name" value="spore_lon_C"/>
    <property type="match status" value="1"/>
</dbReference>
<evidence type="ECO:0000256" key="4">
    <source>
        <dbReference type="PROSITE-ProRule" id="PRU01122"/>
    </source>
</evidence>
<dbReference type="AlphaFoldDB" id="A0A2L2XE27"/>
<keyword evidence="1 4" id="KW-0645">Protease</keyword>
<sequence length="647" mass="70975">MKFFLGKMKGGARFEQAEEPGGRDQLKRQVNALYNLVANLYGSDKLVLRAGKLNALQLMRSDLLEERVLALQRLVHEDPTIDNVPELAEIPEILDRLEDEIADNIARRSVEEEIEKKINDKLQQKHEDYVKEIRMQVMKESTGPENAQTLKKLAILEKMEQKKLARTAMEYLRPSRLDEIVGQEQAVRGLTAKLASSFPQHILLYGPPGVGKTTAARLVLSAVKEMKGSPFAKEAPFIEVNGTTLRWDPREITNPLLGSVHDPIYQGAKRDLADSGVPEPKLGLVCDAHGGVLFIDEIGEMDPILQNKLLKVLEDKRVFFDSSYYDPHDPNVPRYVKKIFEEGAPSDFILIGATTRDPEEINPAIRSRCAEIYFEPLTPADLRKIVSQAVDKLEVELGDGVAEVISEYTIEGRKAVNILADAYGMAVSRGSGAAGENIKIIMQDVYEVLQASRLSPYVIRKASDGFEVGKVFGLGVHGFLGSVLEIEAVVFPARKEGQGTIRFNDTAGSMAKDSVFNAASLIRKFTGEDLSSYDLHINVVGGGKIDGPSAGVAIFLVLYSAIKEIPIPQNLAVTGELSIRGGVRAVGGIPEKIYGARQAGIKRVLVPGENHKDVPGGLKNINVLPVSTVEEVLDDIFGDKVKGRPVN</sequence>
<comment type="caution">
    <text evidence="7">The sequence shown here is derived from an EMBL/GenBank/DDBJ whole genome shotgun (WGS) entry which is preliminary data.</text>
</comment>
<dbReference type="Gene3D" id="3.30.230.10">
    <property type="match status" value="1"/>
</dbReference>
<evidence type="ECO:0000256" key="3">
    <source>
        <dbReference type="ARBA" id="ARBA00022825"/>
    </source>
</evidence>
<evidence type="ECO:0000313" key="8">
    <source>
        <dbReference type="Proteomes" id="UP000239549"/>
    </source>
</evidence>
<evidence type="ECO:0000256" key="1">
    <source>
        <dbReference type="ARBA" id="ARBA00022670"/>
    </source>
</evidence>
<evidence type="ECO:0000256" key="2">
    <source>
        <dbReference type="ARBA" id="ARBA00022801"/>
    </source>
</evidence>
<feature type="domain" description="Lon proteolytic" evidence="6">
    <location>
        <begin position="465"/>
        <end position="639"/>
    </location>
</feature>
<dbReference type="GO" id="GO:0006355">
    <property type="term" value="P:regulation of DNA-templated transcription"/>
    <property type="evidence" value="ECO:0007669"/>
    <property type="project" value="InterPro"/>
</dbReference>
<keyword evidence="8" id="KW-1185">Reference proteome</keyword>
<dbReference type="InterPro" id="IPR008269">
    <property type="entry name" value="Lon_proteolytic"/>
</dbReference>
<dbReference type="GO" id="GO:0006508">
    <property type="term" value="P:proteolysis"/>
    <property type="evidence" value="ECO:0007669"/>
    <property type="project" value="UniProtKB-KW"/>
</dbReference>
<dbReference type="EMBL" id="BFAV01000038">
    <property type="protein sequence ID" value="GBF32486.1"/>
    <property type="molecule type" value="Genomic_DNA"/>
</dbReference>
<dbReference type="InterPro" id="IPR027417">
    <property type="entry name" value="P-loop_NTPase"/>
</dbReference>
<dbReference type="GO" id="GO:0004252">
    <property type="term" value="F:serine-type endopeptidase activity"/>
    <property type="evidence" value="ECO:0007669"/>
    <property type="project" value="UniProtKB-UniRule"/>
</dbReference>
<evidence type="ECO:0000313" key="7">
    <source>
        <dbReference type="EMBL" id="GBF32486.1"/>
    </source>
</evidence>
<dbReference type="SMART" id="SM00382">
    <property type="entry name" value="AAA"/>
    <property type="match status" value="1"/>
</dbReference>
<organism evidence="7 8">
    <name type="scientific">Desulfocucumis palustris</name>
    <dbReference type="NCBI Taxonomy" id="1898651"/>
    <lineage>
        <taxon>Bacteria</taxon>
        <taxon>Bacillati</taxon>
        <taxon>Bacillota</taxon>
        <taxon>Clostridia</taxon>
        <taxon>Eubacteriales</taxon>
        <taxon>Desulfocucumaceae</taxon>
        <taxon>Desulfocucumis</taxon>
    </lineage>
</organism>
<dbReference type="InterPro" id="IPR020568">
    <property type="entry name" value="Ribosomal_Su5_D2-typ_SF"/>
</dbReference>
<dbReference type="SUPFAM" id="SSF52540">
    <property type="entry name" value="P-loop containing nucleoside triphosphate hydrolases"/>
    <property type="match status" value="1"/>
</dbReference>
<dbReference type="PROSITE" id="PS01046">
    <property type="entry name" value="LON_SER"/>
    <property type="match status" value="1"/>
</dbReference>
<dbReference type="InterPro" id="IPR014252">
    <property type="entry name" value="Spore_LonC"/>
</dbReference>
<dbReference type="EC" id="3.4.21.53" evidence="4"/>
<name>A0A2L2XE27_9FIRM</name>
<dbReference type="GO" id="GO:0016887">
    <property type="term" value="F:ATP hydrolysis activity"/>
    <property type="evidence" value="ECO:0007669"/>
    <property type="project" value="InterPro"/>
</dbReference>
<proteinExistence type="inferred from homology"/>
<dbReference type="InterPro" id="IPR008268">
    <property type="entry name" value="Peptidase_S16_AS"/>
</dbReference>
<dbReference type="OrthoDB" id="2318150at2"/>
<dbReference type="InterPro" id="IPR003959">
    <property type="entry name" value="ATPase_AAA_core"/>
</dbReference>